<dbReference type="Gene3D" id="3.90.550.10">
    <property type="entry name" value="Spore Coat Polysaccharide Biosynthesis Protein SpsA, Chain A"/>
    <property type="match status" value="1"/>
</dbReference>
<gene>
    <name evidence="3" type="ORF">N869_02140</name>
</gene>
<dbReference type="InterPro" id="IPR029044">
    <property type="entry name" value="Nucleotide-diphossugar_trans"/>
</dbReference>
<dbReference type="Proteomes" id="UP000054314">
    <property type="component" value="Unassembled WGS sequence"/>
</dbReference>
<evidence type="ECO:0000313" key="3">
    <source>
        <dbReference type="EMBL" id="KGM12024.1"/>
    </source>
</evidence>
<dbReference type="EMBL" id="AXCZ01000102">
    <property type="protein sequence ID" value="KGM12024.1"/>
    <property type="molecule type" value="Genomic_DNA"/>
</dbReference>
<dbReference type="InterPro" id="IPR001173">
    <property type="entry name" value="Glyco_trans_2-like"/>
</dbReference>
<evidence type="ECO:0000256" key="1">
    <source>
        <dbReference type="SAM" id="MobiDB-lite"/>
    </source>
</evidence>
<protein>
    <recommendedName>
        <fullName evidence="2">Glycosyltransferase 2-like domain-containing protein</fullName>
    </recommendedName>
</protein>
<dbReference type="SUPFAM" id="SSF53448">
    <property type="entry name" value="Nucleotide-diphospho-sugar transferases"/>
    <property type="match status" value="1"/>
</dbReference>
<dbReference type="OrthoDB" id="8549922at2"/>
<sequence length="799" mass="86486">MTSTSAPVPLPPTHVTRRHLARPEDPRSLGRTVLRNRARAGRDLLALGATGDRHTFDGLLPLLSRPRQHDLRWPWLIPLARVLALQPAREDDLATALRILETAPAKFVDVEARSLHGHLLAATGDRRGLERLARTFPDEVEDLDAIRANLLNPHLRADGDPTLWAAALEKVFAVRGLVDTRIGDPTAPSPLETLTGPTRAAVDGPKVTVITTTFRPGPSLLTAVGSILAQSWHNLEVLVVDDCSGPEHQEVLEQVAALDERVRVLRQEVNGGTYRARNLGLEHATGEFVTGHDDDDWAHPDRIARQAQVLLESPRVPATLSNAVRASDVLEVAPLGRSATGTYAPSYMVRRELAERAGRYHPGARKAADNELVRRVEAMTGERTVLVTEALSVYHNRVGSLSKADFAPGWVHPARLAFWALSRTTLGRVARGALEAHQAVARTAVPQRLSSDPRTSRSYDVLVVADWSRGAEAQALVPELRALTDAGHRVGVTHVEDVRYAGPRRRPLEPRMLTMANAGDVDVVMLDDVAHVATALVRSPGAFEVPPDVDRTIEIDRVVMLLDTVAAPGARGPQAIDPVGCHRAATALLGTEPTWLTPSADVRHALLAAMPADLHDRVHGTDVGGVVDQELLAAPRPDRLHGPATLGLRVPVGDHAELDRVAAHLTDVQDVRCIGAVESWRTVESTDRWVRYEDRELPAEVFLAQVDVLAHPWKGTGVPRSLRAAIAAGCIALVDPALEPVLGPAARYAAPQDVAAELLAIQDERWEYAQNVRSARAHLSATCTGPGFVADLQEAGVLT</sequence>
<dbReference type="PANTHER" id="PTHR43685:SF2">
    <property type="entry name" value="GLYCOSYLTRANSFERASE 2-LIKE DOMAIN-CONTAINING PROTEIN"/>
    <property type="match status" value="1"/>
</dbReference>
<accession>A0A0A0BXV7</accession>
<evidence type="ECO:0000259" key="2">
    <source>
        <dbReference type="Pfam" id="PF00535"/>
    </source>
</evidence>
<dbReference type="Pfam" id="PF00535">
    <property type="entry name" value="Glycos_transf_2"/>
    <property type="match status" value="1"/>
</dbReference>
<keyword evidence="4" id="KW-1185">Reference proteome</keyword>
<feature type="region of interest" description="Disordered" evidence="1">
    <location>
        <begin position="1"/>
        <end position="31"/>
    </location>
</feature>
<reference evidence="3 4" key="1">
    <citation type="submission" date="2013-08" db="EMBL/GenBank/DDBJ databases">
        <title>Genome sequencing of Cellulomonas bogoriensis 69B4.</title>
        <authorList>
            <person name="Chen F."/>
            <person name="Li Y."/>
            <person name="Wang G."/>
        </authorList>
    </citation>
    <scope>NUCLEOTIDE SEQUENCE [LARGE SCALE GENOMIC DNA]</scope>
    <source>
        <strain evidence="3 4">69B4</strain>
    </source>
</reference>
<feature type="domain" description="Glycosyltransferase 2-like" evidence="2">
    <location>
        <begin position="208"/>
        <end position="315"/>
    </location>
</feature>
<name>A0A0A0BXV7_9CELL</name>
<proteinExistence type="predicted"/>
<dbReference type="PANTHER" id="PTHR43685">
    <property type="entry name" value="GLYCOSYLTRANSFERASE"/>
    <property type="match status" value="1"/>
</dbReference>
<dbReference type="CDD" id="cd00761">
    <property type="entry name" value="Glyco_tranf_GTA_type"/>
    <property type="match status" value="1"/>
</dbReference>
<dbReference type="AlphaFoldDB" id="A0A0A0BXV7"/>
<dbReference type="InterPro" id="IPR050834">
    <property type="entry name" value="Glycosyltransf_2"/>
</dbReference>
<dbReference type="RefSeq" id="WP_052105349.1">
    <property type="nucleotide sequence ID" value="NZ_AXCZ01000102.1"/>
</dbReference>
<organism evidence="3 4">
    <name type="scientific">Cellulomonas bogoriensis 69B4 = DSM 16987</name>
    <dbReference type="NCBI Taxonomy" id="1386082"/>
    <lineage>
        <taxon>Bacteria</taxon>
        <taxon>Bacillati</taxon>
        <taxon>Actinomycetota</taxon>
        <taxon>Actinomycetes</taxon>
        <taxon>Micrococcales</taxon>
        <taxon>Cellulomonadaceae</taxon>
        <taxon>Cellulomonas</taxon>
    </lineage>
</organism>
<comment type="caution">
    <text evidence="3">The sequence shown here is derived from an EMBL/GenBank/DDBJ whole genome shotgun (WGS) entry which is preliminary data.</text>
</comment>
<evidence type="ECO:0000313" key="4">
    <source>
        <dbReference type="Proteomes" id="UP000054314"/>
    </source>
</evidence>